<keyword evidence="4" id="KW-1133">Transmembrane helix</keyword>
<feature type="non-terminal residue" evidence="9">
    <location>
        <position position="185"/>
    </location>
</feature>
<dbReference type="PANTHER" id="PTHR11537">
    <property type="entry name" value="VOLTAGE-GATED POTASSIUM CHANNEL"/>
    <property type="match status" value="1"/>
</dbReference>
<keyword evidence="2" id="KW-0813">Transport</keyword>
<gene>
    <name evidence="9" type="ORF">MAR_038547</name>
</gene>
<dbReference type="InterPro" id="IPR028325">
    <property type="entry name" value="VG_K_chnl"/>
</dbReference>
<dbReference type="PANTHER" id="PTHR11537:SF252">
    <property type="entry name" value="POTASSIUM VOLTAGE-GATED CHANNEL PROTEIN SHAW"/>
    <property type="match status" value="1"/>
</dbReference>
<comment type="subcellular location">
    <subcellularLocation>
        <location evidence="1">Membrane</location>
        <topology evidence="1">Multi-pass membrane protein</topology>
    </subcellularLocation>
</comment>
<organism evidence="9 10">
    <name type="scientific">Mya arenaria</name>
    <name type="common">Soft-shell clam</name>
    <dbReference type="NCBI Taxonomy" id="6604"/>
    <lineage>
        <taxon>Eukaryota</taxon>
        <taxon>Metazoa</taxon>
        <taxon>Spiralia</taxon>
        <taxon>Lophotrochozoa</taxon>
        <taxon>Mollusca</taxon>
        <taxon>Bivalvia</taxon>
        <taxon>Autobranchia</taxon>
        <taxon>Heteroconchia</taxon>
        <taxon>Euheterodonta</taxon>
        <taxon>Imparidentia</taxon>
        <taxon>Neoheterodontei</taxon>
        <taxon>Myida</taxon>
        <taxon>Myoidea</taxon>
        <taxon>Myidae</taxon>
        <taxon>Mya</taxon>
    </lineage>
</organism>
<evidence type="ECO:0000256" key="2">
    <source>
        <dbReference type="ARBA" id="ARBA00022448"/>
    </source>
</evidence>
<dbReference type="InterPro" id="IPR011333">
    <property type="entry name" value="SKP1/BTB/POZ_sf"/>
</dbReference>
<dbReference type="Proteomes" id="UP001164746">
    <property type="component" value="Chromosome 13"/>
</dbReference>
<sequence length="185" mass="21775">MLSANGRLRPEISIESENDRRVPVNDEDEYITLEQVNRKLLETQLSDEERIVLNVGGVRHETHISTLRNVPYTRLCNLAEQHVVSSDPKDVYFFDRHPAVFNSIIDFYRTGELHVPLEVCGAVVKRELDYWQINENIIKSCCWRSYRSYIENKRILDSFNRSISREHVKIDTKNLKGWKRIQTKG</sequence>
<evidence type="ECO:0000256" key="4">
    <source>
        <dbReference type="ARBA" id="ARBA00022989"/>
    </source>
</evidence>
<keyword evidence="5" id="KW-0406">Ion transport</keyword>
<dbReference type="SUPFAM" id="SSF54695">
    <property type="entry name" value="POZ domain"/>
    <property type="match status" value="1"/>
</dbReference>
<name>A0ABY7FVK9_MYAAR</name>
<evidence type="ECO:0000256" key="5">
    <source>
        <dbReference type="ARBA" id="ARBA00023065"/>
    </source>
</evidence>
<accession>A0ABY7FVK9</accession>
<dbReference type="Pfam" id="PF02214">
    <property type="entry name" value="BTB_2"/>
    <property type="match status" value="1"/>
</dbReference>
<dbReference type="InterPro" id="IPR003131">
    <property type="entry name" value="T1-type_BTB"/>
</dbReference>
<keyword evidence="6" id="KW-0472">Membrane</keyword>
<evidence type="ECO:0000313" key="9">
    <source>
        <dbReference type="EMBL" id="WAR24878.1"/>
    </source>
</evidence>
<dbReference type="EMBL" id="CP111024">
    <property type="protein sequence ID" value="WAR24878.1"/>
    <property type="molecule type" value="Genomic_DNA"/>
</dbReference>
<keyword evidence="7" id="KW-0407">Ion channel</keyword>
<evidence type="ECO:0000259" key="8">
    <source>
        <dbReference type="SMART" id="SM00225"/>
    </source>
</evidence>
<dbReference type="InterPro" id="IPR003974">
    <property type="entry name" value="K_chnl_volt-dep_Kv3"/>
</dbReference>
<evidence type="ECO:0000256" key="3">
    <source>
        <dbReference type="ARBA" id="ARBA00022692"/>
    </source>
</evidence>
<dbReference type="SMART" id="SM00225">
    <property type="entry name" value="BTB"/>
    <property type="match status" value="1"/>
</dbReference>
<keyword evidence="3" id="KW-0812">Transmembrane</keyword>
<dbReference type="Gene3D" id="3.30.710.10">
    <property type="entry name" value="Potassium Channel Kv1.1, Chain A"/>
    <property type="match status" value="1"/>
</dbReference>
<reference evidence="9" key="1">
    <citation type="submission" date="2022-11" db="EMBL/GenBank/DDBJ databases">
        <title>Centuries of genome instability and evolution in soft-shell clam transmissible cancer (bioRxiv).</title>
        <authorList>
            <person name="Hart S.F.M."/>
            <person name="Yonemitsu M.A."/>
            <person name="Giersch R.M."/>
            <person name="Beal B.F."/>
            <person name="Arriagada G."/>
            <person name="Davis B.W."/>
            <person name="Ostrander E.A."/>
            <person name="Goff S.P."/>
            <person name="Metzger M.J."/>
        </authorList>
    </citation>
    <scope>NUCLEOTIDE SEQUENCE</scope>
    <source>
        <strain evidence="9">MELC-2E11</strain>
        <tissue evidence="9">Siphon/mantle</tissue>
    </source>
</reference>
<evidence type="ECO:0000313" key="10">
    <source>
        <dbReference type="Proteomes" id="UP001164746"/>
    </source>
</evidence>
<keyword evidence="10" id="KW-1185">Reference proteome</keyword>
<evidence type="ECO:0000256" key="1">
    <source>
        <dbReference type="ARBA" id="ARBA00004141"/>
    </source>
</evidence>
<evidence type="ECO:0000256" key="6">
    <source>
        <dbReference type="ARBA" id="ARBA00023136"/>
    </source>
</evidence>
<dbReference type="PRINTS" id="PR01498">
    <property type="entry name" value="SHAWCHANNEL"/>
</dbReference>
<proteinExistence type="predicted"/>
<evidence type="ECO:0000256" key="7">
    <source>
        <dbReference type="ARBA" id="ARBA00023303"/>
    </source>
</evidence>
<dbReference type="InterPro" id="IPR000210">
    <property type="entry name" value="BTB/POZ_dom"/>
</dbReference>
<protein>
    <submittedName>
        <fullName evidence="9">KCNC1-like protein</fullName>
    </submittedName>
</protein>
<feature type="domain" description="BTB" evidence="8">
    <location>
        <begin position="49"/>
        <end position="148"/>
    </location>
</feature>